<keyword evidence="4" id="KW-1185">Reference proteome</keyword>
<feature type="region of interest" description="Disordered" evidence="1">
    <location>
        <begin position="29"/>
        <end position="72"/>
    </location>
</feature>
<dbReference type="EMBL" id="VEVO01000006">
    <property type="protein sequence ID" value="KAF0040861.1"/>
    <property type="molecule type" value="Genomic_DNA"/>
</dbReference>
<dbReference type="Proteomes" id="UP000438429">
    <property type="component" value="Unassembled WGS sequence"/>
</dbReference>
<feature type="compositionally biased region" description="Basic and acidic residues" evidence="1">
    <location>
        <begin position="63"/>
        <end position="72"/>
    </location>
</feature>
<evidence type="ECO:0000313" key="4">
    <source>
        <dbReference type="Proteomes" id="UP000246464"/>
    </source>
</evidence>
<dbReference type="Proteomes" id="UP000246464">
    <property type="component" value="Chromosome 10"/>
</dbReference>
<accession>A0A2U9BXH3</accession>
<reference evidence="3 5" key="2">
    <citation type="submission" date="2019-06" db="EMBL/GenBank/DDBJ databases">
        <title>Draft genomes of female and male turbot (Scophthalmus maximus).</title>
        <authorList>
            <person name="Xu H."/>
            <person name="Xu X.-W."/>
            <person name="Shao C."/>
            <person name="Chen S."/>
        </authorList>
    </citation>
    <scope>NUCLEOTIDE SEQUENCE [LARGE SCALE GENOMIC DNA]</scope>
    <source>
        <strain evidence="3">Ysfricsl-2016a</strain>
        <tissue evidence="3">Blood</tissue>
    </source>
</reference>
<reference evidence="2 4" key="1">
    <citation type="submission" date="2017-12" db="EMBL/GenBank/DDBJ databases">
        <title>Integrating genomic resources of turbot (Scophthalmus maximus) in depth evaluation of genetic and physical mapping variation across individuals.</title>
        <authorList>
            <person name="Martinez P."/>
        </authorList>
    </citation>
    <scope>NUCLEOTIDE SEQUENCE [LARGE SCALE GENOMIC DNA]</scope>
</reference>
<dbReference type="EMBL" id="CP026252">
    <property type="protein sequence ID" value="AWP09005.1"/>
    <property type="molecule type" value="Genomic_DNA"/>
</dbReference>
<dbReference type="AlphaFoldDB" id="A0A2U9BXH3"/>
<sequence length="72" mass="7686">MTSTSTSELCWFCTVPVLDNVLPEAASSDCGQGWTMDRASAPGASDCQGPPRLGRRVVLGPRLQKEVEHQGP</sequence>
<gene>
    <name evidence="3" type="ORF">F2P81_006759</name>
    <name evidence="2" type="ORF">SMAX5B_015400</name>
</gene>
<evidence type="ECO:0000313" key="3">
    <source>
        <dbReference type="EMBL" id="KAF0040861.1"/>
    </source>
</evidence>
<evidence type="ECO:0000313" key="2">
    <source>
        <dbReference type="EMBL" id="AWP09005.1"/>
    </source>
</evidence>
<protein>
    <submittedName>
        <fullName evidence="2">Uncharacterized protein</fullName>
    </submittedName>
</protein>
<evidence type="ECO:0000256" key="1">
    <source>
        <dbReference type="SAM" id="MobiDB-lite"/>
    </source>
</evidence>
<proteinExistence type="predicted"/>
<organism evidence="2 4">
    <name type="scientific">Scophthalmus maximus</name>
    <name type="common">Turbot</name>
    <name type="synonym">Psetta maxima</name>
    <dbReference type="NCBI Taxonomy" id="52904"/>
    <lineage>
        <taxon>Eukaryota</taxon>
        <taxon>Metazoa</taxon>
        <taxon>Chordata</taxon>
        <taxon>Craniata</taxon>
        <taxon>Vertebrata</taxon>
        <taxon>Euteleostomi</taxon>
        <taxon>Actinopterygii</taxon>
        <taxon>Neopterygii</taxon>
        <taxon>Teleostei</taxon>
        <taxon>Neoteleostei</taxon>
        <taxon>Acanthomorphata</taxon>
        <taxon>Carangaria</taxon>
        <taxon>Pleuronectiformes</taxon>
        <taxon>Pleuronectoidei</taxon>
        <taxon>Scophthalmidae</taxon>
        <taxon>Scophthalmus</taxon>
    </lineage>
</organism>
<feature type="compositionally biased region" description="Low complexity" evidence="1">
    <location>
        <begin position="49"/>
        <end position="62"/>
    </location>
</feature>
<name>A0A2U9BXH3_SCOMX</name>
<evidence type="ECO:0000313" key="5">
    <source>
        <dbReference type="Proteomes" id="UP000438429"/>
    </source>
</evidence>